<evidence type="ECO:0000256" key="4">
    <source>
        <dbReference type="ARBA" id="ARBA00023242"/>
    </source>
</evidence>
<proteinExistence type="inferred from homology"/>
<sequence>MPANGLTVAQNQVLHLVKTCPRPEGLNFEDLKDQLQRMTVASSKQAVDFLSKERYVCSTVDADHFKPTDAEKLYLTGGLRYPSAGPIFTSLRLCICVTN</sequence>
<dbReference type="InterPro" id="IPR036388">
    <property type="entry name" value="WH-like_DNA-bd_sf"/>
</dbReference>
<keyword evidence="3" id="KW-0238">DNA-binding</keyword>
<dbReference type="Pfam" id="PF08784">
    <property type="entry name" value="RPA_C"/>
    <property type="match status" value="1"/>
</dbReference>
<dbReference type="Gene3D" id="1.10.10.10">
    <property type="entry name" value="Winged helix-like DNA-binding domain superfamily/Winged helix DNA-binding domain"/>
    <property type="match status" value="1"/>
</dbReference>
<keyword evidence="7" id="KW-1185">Reference proteome</keyword>
<name>A0A643CBI4_BALPH</name>
<dbReference type="AlphaFoldDB" id="A0A643CBI4"/>
<organism evidence="6 7">
    <name type="scientific">Balaenoptera physalus</name>
    <name type="common">Fin whale</name>
    <name type="synonym">Balaena physalus</name>
    <dbReference type="NCBI Taxonomy" id="9770"/>
    <lineage>
        <taxon>Eukaryota</taxon>
        <taxon>Metazoa</taxon>
        <taxon>Chordata</taxon>
        <taxon>Craniata</taxon>
        <taxon>Vertebrata</taxon>
        <taxon>Euteleostomi</taxon>
        <taxon>Mammalia</taxon>
        <taxon>Eutheria</taxon>
        <taxon>Laurasiatheria</taxon>
        <taxon>Artiodactyla</taxon>
        <taxon>Whippomorpha</taxon>
        <taxon>Cetacea</taxon>
        <taxon>Mysticeti</taxon>
        <taxon>Balaenopteridae</taxon>
        <taxon>Balaenoptera</taxon>
    </lineage>
</organism>
<dbReference type="FunFam" id="1.10.10.10:FF:000168">
    <property type="entry name" value="Replication protein A 32 kDa subunit"/>
    <property type="match status" value="1"/>
</dbReference>
<gene>
    <name evidence="6" type="ORF">E2I00_011132</name>
</gene>
<comment type="caution">
    <text evidence="6">The sequence shown here is derived from an EMBL/GenBank/DDBJ whole genome shotgun (WGS) entry which is preliminary data.</text>
</comment>
<comment type="subcellular location">
    <subcellularLocation>
        <location evidence="1">Nucleus</location>
    </subcellularLocation>
</comment>
<accession>A0A643CBI4</accession>
<reference evidence="6 7" key="1">
    <citation type="journal article" date="2019" name="PLoS ONE">
        <title>Genomic analyses reveal an absence of contemporary introgressive admixture between fin whales and blue whales, despite known hybrids.</title>
        <authorList>
            <person name="Westbury M.V."/>
            <person name="Petersen B."/>
            <person name="Lorenzen E.D."/>
        </authorList>
    </citation>
    <scope>NUCLEOTIDE SEQUENCE [LARGE SCALE GENOMIC DNA]</scope>
    <source>
        <strain evidence="6">FinWhale-01</strain>
    </source>
</reference>
<comment type="similarity">
    <text evidence="2">Belongs to the replication factor A protein 2 family.</text>
</comment>
<feature type="domain" description="Replication protein A C-terminal" evidence="5">
    <location>
        <begin position="4"/>
        <end position="62"/>
    </location>
</feature>
<dbReference type="GO" id="GO:0005634">
    <property type="term" value="C:nucleus"/>
    <property type="evidence" value="ECO:0007669"/>
    <property type="project" value="UniProtKB-SubCell"/>
</dbReference>
<dbReference type="GO" id="GO:0003677">
    <property type="term" value="F:DNA binding"/>
    <property type="evidence" value="ECO:0007669"/>
    <property type="project" value="UniProtKB-KW"/>
</dbReference>
<dbReference type="InterPro" id="IPR036390">
    <property type="entry name" value="WH_DNA-bd_sf"/>
</dbReference>
<keyword evidence="4" id="KW-0539">Nucleus</keyword>
<dbReference type="InterPro" id="IPR014892">
    <property type="entry name" value="RPA_C"/>
</dbReference>
<evidence type="ECO:0000256" key="3">
    <source>
        <dbReference type="ARBA" id="ARBA00023125"/>
    </source>
</evidence>
<dbReference type="SUPFAM" id="SSF46785">
    <property type="entry name" value="Winged helix' DNA-binding domain"/>
    <property type="match status" value="1"/>
</dbReference>
<dbReference type="OrthoDB" id="25571at2759"/>
<dbReference type="EMBL" id="SGJD01001971">
    <property type="protein sequence ID" value="KAB0397510.1"/>
    <property type="molecule type" value="Genomic_DNA"/>
</dbReference>
<evidence type="ECO:0000256" key="2">
    <source>
        <dbReference type="ARBA" id="ARBA00007815"/>
    </source>
</evidence>
<dbReference type="Proteomes" id="UP000437017">
    <property type="component" value="Unassembled WGS sequence"/>
</dbReference>
<evidence type="ECO:0000313" key="7">
    <source>
        <dbReference type="Proteomes" id="UP000437017"/>
    </source>
</evidence>
<evidence type="ECO:0000313" key="6">
    <source>
        <dbReference type="EMBL" id="KAB0397510.1"/>
    </source>
</evidence>
<evidence type="ECO:0000259" key="5">
    <source>
        <dbReference type="Pfam" id="PF08784"/>
    </source>
</evidence>
<protein>
    <recommendedName>
        <fullName evidence="5">Replication protein A C-terminal domain-containing protein</fullName>
    </recommendedName>
</protein>
<evidence type="ECO:0000256" key="1">
    <source>
        <dbReference type="ARBA" id="ARBA00004123"/>
    </source>
</evidence>